<evidence type="ECO:0000256" key="3">
    <source>
        <dbReference type="PROSITE-ProRule" id="PRU00023"/>
    </source>
</evidence>
<keyword evidence="2 3" id="KW-0040">ANK repeat</keyword>
<organism evidence="4 5">
    <name type="scientific">Desulfovibrio porci</name>
    <dbReference type="NCBI Taxonomy" id="2605782"/>
    <lineage>
        <taxon>Bacteria</taxon>
        <taxon>Pseudomonadati</taxon>
        <taxon>Thermodesulfobacteriota</taxon>
        <taxon>Desulfovibrionia</taxon>
        <taxon>Desulfovibrionales</taxon>
        <taxon>Desulfovibrionaceae</taxon>
        <taxon>Desulfovibrio</taxon>
    </lineage>
</organism>
<dbReference type="Proteomes" id="UP000477488">
    <property type="component" value="Unassembled WGS sequence"/>
</dbReference>
<dbReference type="AlphaFoldDB" id="A0A6L5XLW8"/>
<dbReference type="SUPFAM" id="SSF48403">
    <property type="entry name" value="Ankyrin repeat"/>
    <property type="match status" value="1"/>
</dbReference>
<dbReference type="InterPro" id="IPR002110">
    <property type="entry name" value="Ankyrin_rpt"/>
</dbReference>
<sequence>MRSSGWWAILLPCRSRPMEVPMQKRFMTFGMVLFFSLSFWSCPAWSGEGSAIMAAILENDPSALQEALQSGVRLDVTDSHGHTPLDMALAHGNAFSAPGMVELLLRHGARPGPGLADPALTLARLLATQAPLSQLEAALQAGGKADSTMPNGFTAFLWAAALCPNPAVLEALVKAGANPRQVLPGGDARLGDNALLLAAEYNRNPEIIRFLLRSGLDVNSRSSLLGDSALMMACRANKNPAVAETLIRHGADVNIRNGVACSAFLFAARRADGLVLLRLLAERGADVLAADASLSNALHAACSGQSGLSSVRFLLSVGLPVNGRSGQDFGAYSPLMLAVRNDAPDADVIRLLLQHGADPSLRDLDGKRAGDELSVERIIWLKQNGLAEIL</sequence>
<comment type="caution">
    <text evidence="4">The sequence shown here is derived from an EMBL/GenBank/DDBJ whole genome shotgun (WGS) entry which is preliminary data.</text>
</comment>
<reference evidence="4 5" key="1">
    <citation type="submission" date="2019-09" db="EMBL/GenBank/DDBJ databases">
        <title>In-depth cultivation of the pig gut microbiome towards novel bacterial diversity and tailored functional studies.</title>
        <authorList>
            <person name="Wylensek D."/>
            <person name="Hitch T.C.A."/>
            <person name="Clavel T."/>
        </authorList>
    </citation>
    <scope>NUCLEOTIDE SEQUENCE [LARGE SCALE GENOMIC DNA]</scope>
    <source>
        <strain evidence="4 5">PG-178-WT-4</strain>
    </source>
</reference>
<dbReference type="EMBL" id="VUMH01000008">
    <property type="protein sequence ID" value="MSS28172.1"/>
    <property type="molecule type" value="Genomic_DNA"/>
</dbReference>
<dbReference type="PANTHER" id="PTHR24189">
    <property type="entry name" value="MYOTROPHIN"/>
    <property type="match status" value="1"/>
</dbReference>
<dbReference type="Pfam" id="PF12796">
    <property type="entry name" value="Ank_2"/>
    <property type="match status" value="2"/>
</dbReference>
<evidence type="ECO:0000256" key="2">
    <source>
        <dbReference type="ARBA" id="ARBA00023043"/>
    </source>
</evidence>
<evidence type="ECO:0000313" key="5">
    <source>
        <dbReference type="Proteomes" id="UP000477488"/>
    </source>
</evidence>
<dbReference type="InterPro" id="IPR050745">
    <property type="entry name" value="Multifunctional_regulatory"/>
</dbReference>
<protein>
    <submittedName>
        <fullName evidence="4">Uncharacterized protein</fullName>
    </submittedName>
</protein>
<dbReference type="InterPro" id="IPR036770">
    <property type="entry name" value="Ankyrin_rpt-contain_sf"/>
</dbReference>
<proteinExistence type="predicted"/>
<feature type="repeat" description="ANK" evidence="3">
    <location>
        <begin position="80"/>
        <end position="109"/>
    </location>
</feature>
<evidence type="ECO:0000313" key="4">
    <source>
        <dbReference type="EMBL" id="MSS28172.1"/>
    </source>
</evidence>
<dbReference type="PANTHER" id="PTHR24189:SF50">
    <property type="entry name" value="ANKYRIN REPEAT AND SOCS BOX PROTEIN 2"/>
    <property type="match status" value="1"/>
</dbReference>
<feature type="repeat" description="ANK" evidence="3">
    <location>
        <begin position="330"/>
        <end position="364"/>
    </location>
</feature>
<accession>A0A6L5XLW8</accession>
<dbReference type="PROSITE" id="PS50088">
    <property type="entry name" value="ANK_REPEAT"/>
    <property type="match status" value="4"/>
</dbReference>
<evidence type="ECO:0000256" key="1">
    <source>
        <dbReference type="ARBA" id="ARBA00022737"/>
    </source>
</evidence>
<dbReference type="Gene3D" id="1.25.40.20">
    <property type="entry name" value="Ankyrin repeat-containing domain"/>
    <property type="match status" value="1"/>
</dbReference>
<name>A0A6L5XLW8_9BACT</name>
<feature type="repeat" description="ANK" evidence="3">
    <location>
        <begin position="190"/>
        <end position="223"/>
    </location>
</feature>
<feature type="repeat" description="ANK" evidence="3">
    <location>
        <begin position="225"/>
        <end position="258"/>
    </location>
</feature>
<dbReference type="SMART" id="SM00248">
    <property type="entry name" value="ANK"/>
    <property type="match status" value="8"/>
</dbReference>
<gene>
    <name evidence="4" type="ORF">FYJ44_09025</name>
</gene>
<dbReference type="Pfam" id="PF00023">
    <property type="entry name" value="Ank"/>
    <property type="match status" value="1"/>
</dbReference>
<keyword evidence="1" id="KW-0677">Repeat</keyword>
<keyword evidence="5" id="KW-1185">Reference proteome</keyword>
<dbReference type="PROSITE" id="PS50297">
    <property type="entry name" value="ANK_REP_REGION"/>
    <property type="match status" value="4"/>
</dbReference>